<reference evidence="2" key="1">
    <citation type="submission" date="2020-06" db="EMBL/GenBank/DDBJ databases">
        <authorList>
            <person name="Onetto C."/>
        </authorList>
    </citation>
    <scope>NUCLEOTIDE SEQUENCE</scope>
</reference>
<evidence type="ECO:0000313" key="3">
    <source>
        <dbReference type="Proteomes" id="UP000714618"/>
    </source>
</evidence>
<evidence type="ECO:0000259" key="1">
    <source>
        <dbReference type="PROSITE" id="PS50181"/>
    </source>
</evidence>
<keyword evidence="3" id="KW-1185">Reference proteome</keyword>
<feature type="domain" description="F-box" evidence="1">
    <location>
        <begin position="11"/>
        <end position="60"/>
    </location>
</feature>
<name>A0A9N8PHI0_9PEZI</name>
<dbReference type="AlphaFoldDB" id="A0A9N8PHI0"/>
<dbReference type="OrthoDB" id="10509392at2759"/>
<protein>
    <recommendedName>
        <fullName evidence="1">F-box domain-containing protein</fullName>
    </recommendedName>
</protein>
<gene>
    <name evidence="2" type="ORF">AWRI4233_LOCUS5701</name>
</gene>
<comment type="caution">
    <text evidence="2">The sequence shown here is derived from an EMBL/GenBank/DDBJ whole genome shotgun (WGS) entry which is preliminary data.</text>
</comment>
<proteinExistence type="predicted"/>
<accession>A0A9N8PHI0</accession>
<dbReference type="Proteomes" id="UP000714618">
    <property type="component" value="Unassembled WGS sequence"/>
</dbReference>
<dbReference type="CDD" id="cd09917">
    <property type="entry name" value="F-box_SF"/>
    <property type="match status" value="1"/>
</dbReference>
<dbReference type="PROSITE" id="PS50181">
    <property type="entry name" value="FBOX"/>
    <property type="match status" value="1"/>
</dbReference>
<dbReference type="InterPro" id="IPR001810">
    <property type="entry name" value="F-box_dom"/>
</dbReference>
<dbReference type="InterPro" id="IPR036047">
    <property type="entry name" value="F-box-like_dom_sf"/>
</dbReference>
<dbReference type="EMBL" id="CAIJEO010000007">
    <property type="protein sequence ID" value="CAD0096446.1"/>
    <property type="molecule type" value="Genomic_DNA"/>
</dbReference>
<organism evidence="2 3">
    <name type="scientific">Aureobasidium mustum</name>
    <dbReference type="NCBI Taxonomy" id="2773714"/>
    <lineage>
        <taxon>Eukaryota</taxon>
        <taxon>Fungi</taxon>
        <taxon>Dikarya</taxon>
        <taxon>Ascomycota</taxon>
        <taxon>Pezizomycotina</taxon>
        <taxon>Dothideomycetes</taxon>
        <taxon>Dothideomycetidae</taxon>
        <taxon>Dothideales</taxon>
        <taxon>Saccotheciaceae</taxon>
        <taxon>Aureobasidium</taxon>
    </lineage>
</organism>
<sequence>MSDPPSTLQPVNTPVYLPDEILILIARVVDAEDLSTLRAVSKLFHHETETRFADTYFTNVYYPATPQGLARLIGITKHPLFSQKSAASSASAMLSHLKEDGRQLSGVHLDSGKHTMRLLSLCRHATLASC</sequence>
<evidence type="ECO:0000313" key="2">
    <source>
        <dbReference type="EMBL" id="CAD0096446.1"/>
    </source>
</evidence>
<dbReference type="SUPFAM" id="SSF81383">
    <property type="entry name" value="F-box domain"/>
    <property type="match status" value="1"/>
</dbReference>